<dbReference type="InterPro" id="IPR036390">
    <property type="entry name" value="WH_DNA-bd_sf"/>
</dbReference>
<evidence type="ECO:0000313" key="5">
    <source>
        <dbReference type="Proteomes" id="UP000199161"/>
    </source>
</evidence>
<dbReference type="Pfam" id="PF24036">
    <property type="entry name" value="DUF7345"/>
    <property type="match status" value="1"/>
</dbReference>
<dbReference type="SUPFAM" id="SSF46785">
    <property type="entry name" value="Winged helix' DNA-binding domain"/>
    <property type="match status" value="1"/>
</dbReference>
<dbReference type="EMBL" id="FOKW01000002">
    <property type="protein sequence ID" value="SFB79820.1"/>
    <property type="molecule type" value="Genomic_DNA"/>
</dbReference>
<dbReference type="InterPro" id="IPR055769">
    <property type="entry name" value="DUF7345"/>
</dbReference>
<dbReference type="InterPro" id="IPR055767">
    <property type="entry name" value="DUF7343"/>
</dbReference>
<sequence>MRLSTAVTLALIALLVTPAVGAVAAVPSDSGFVSEPNPDVGSELDPDPVPAQAPDSALSPTVTERSPSTLSGTGTADATSSPRIQANTVASDREPLEPADPGQIIRLSVRDDGDVNWSIESRFLLVGEEDEETFQEHAQAVVSGQRGVGYDIQSFETALEAAEAETDRDMDIVDAGWDEPRTEPYEPFEDGGDDALLGDRNSENETVKVGIISYSLTWENFATVDDERVYFGDAFQSPQGTWFPSLTDDQRLVVESPPGYALETPTNLTWDGPHQFEDGELEIVFVRGPSTSTGAWFDWSVAGGLLVAIVGAVGGYALYRYLGADGDGSPLERLPVVGSESDGGAVADGRRSDTADGTPKAASVDDATREPDTQFQYEEDIDDDIDPELLADEERVHRLLKQNGGRMKQANIVKETGWSNAKVSQLLSQMDEDGEIEKLRIGRENLITLPDVDPTEID</sequence>
<evidence type="ECO:0008006" key="6">
    <source>
        <dbReference type="Google" id="ProtNLM"/>
    </source>
</evidence>
<feature type="region of interest" description="Disordered" evidence="1">
    <location>
        <begin position="333"/>
        <end position="373"/>
    </location>
</feature>
<feature type="domain" description="DUF7345" evidence="3">
    <location>
        <begin position="107"/>
        <end position="260"/>
    </location>
</feature>
<gene>
    <name evidence="4" type="ORF">SAMN05444422_10267</name>
</gene>
<name>A0A1I1E4G2_NATHA</name>
<proteinExistence type="predicted"/>
<evidence type="ECO:0000313" key="4">
    <source>
        <dbReference type="EMBL" id="SFB79820.1"/>
    </source>
</evidence>
<feature type="compositionally biased region" description="Polar residues" evidence="1">
    <location>
        <begin position="58"/>
        <end position="90"/>
    </location>
</feature>
<organism evidence="4 5">
    <name type="scientific">Natronobacterium haloterrestre</name>
    <name type="common">Halobiforma haloterrestris</name>
    <dbReference type="NCBI Taxonomy" id="148448"/>
    <lineage>
        <taxon>Archaea</taxon>
        <taxon>Methanobacteriati</taxon>
        <taxon>Methanobacteriota</taxon>
        <taxon>Stenosarchaea group</taxon>
        <taxon>Halobacteria</taxon>
        <taxon>Halobacteriales</taxon>
        <taxon>Natrialbaceae</taxon>
        <taxon>Natronobacterium</taxon>
    </lineage>
</organism>
<dbReference type="AlphaFoldDB" id="A0A1I1E4G2"/>
<dbReference type="Pfam" id="PF24034">
    <property type="entry name" value="DUF7343"/>
    <property type="match status" value="1"/>
</dbReference>
<feature type="region of interest" description="Disordered" evidence="1">
    <location>
        <begin position="28"/>
        <end position="104"/>
    </location>
</feature>
<dbReference type="Proteomes" id="UP000199161">
    <property type="component" value="Unassembled WGS sequence"/>
</dbReference>
<accession>A0A1I1E4G2</accession>
<feature type="domain" description="DUF7343" evidence="2">
    <location>
        <begin position="389"/>
        <end position="450"/>
    </location>
</feature>
<evidence type="ECO:0000259" key="3">
    <source>
        <dbReference type="Pfam" id="PF24036"/>
    </source>
</evidence>
<evidence type="ECO:0000259" key="2">
    <source>
        <dbReference type="Pfam" id="PF24034"/>
    </source>
</evidence>
<reference evidence="5" key="1">
    <citation type="submission" date="2016-10" db="EMBL/GenBank/DDBJ databases">
        <authorList>
            <person name="Varghese N."/>
            <person name="Submissions S."/>
        </authorList>
    </citation>
    <scope>NUCLEOTIDE SEQUENCE [LARGE SCALE GENOMIC DNA]</scope>
    <source>
        <strain evidence="5">DSM 13078</strain>
    </source>
</reference>
<protein>
    <recommendedName>
        <fullName evidence="6">IclR helix-turn-helix domain-containing protein</fullName>
    </recommendedName>
</protein>
<evidence type="ECO:0000256" key="1">
    <source>
        <dbReference type="SAM" id="MobiDB-lite"/>
    </source>
</evidence>
<keyword evidence="5" id="KW-1185">Reference proteome</keyword>